<name>A0AAE2SCC4_9BACT</name>
<evidence type="ECO:0000313" key="9">
    <source>
        <dbReference type="EMBL" id="MBK1855248.1"/>
    </source>
</evidence>
<feature type="domain" description="Threonine/Serine exporter ThrE" evidence="8">
    <location>
        <begin position="280"/>
        <end position="402"/>
    </location>
</feature>
<proteinExistence type="inferred from homology"/>
<evidence type="ECO:0000256" key="2">
    <source>
        <dbReference type="ARBA" id="ARBA00022692"/>
    </source>
</evidence>
<feature type="transmembrane region" description="Helical" evidence="6">
    <location>
        <begin position="387"/>
        <end position="404"/>
    </location>
</feature>
<feature type="transmembrane region" description="Helical" evidence="6">
    <location>
        <begin position="117"/>
        <end position="135"/>
    </location>
</feature>
<keyword evidence="4 6" id="KW-0472">Membrane</keyword>
<dbReference type="RefSeq" id="WP_309489862.1">
    <property type="nucleotide sequence ID" value="NZ_JAENIG010000006.1"/>
</dbReference>
<evidence type="ECO:0000256" key="3">
    <source>
        <dbReference type="ARBA" id="ARBA00022989"/>
    </source>
</evidence>
<evidence type="ECO:0000313" key="10">
    <source>
        <dbReference type="Proteomes" id="UP000634206"/>
    </source>
</evidence>
<sequence>MTEEEYLKKAAFVSELGLALHECGATSHRIEKHLTNLCGVLGINGSFLINATSITSCFWLHDKTDQHIHIERVHPADGDLGKLELIDALVDQVESGECNFSQARDELQQIFRMGPSYGHFTSLIGAVVLSASFAALMSFNYNNVIVAALATIVIFYLNKLGGKVDRLSDTIEIVSAMLAGIMATGIAAIGVKINVPFVILSTIVIFIPGLALTTSLSEIACRILISGTSKLVHAVMTLFKLYFGSILGVGIGVLLWGAGAGDDLHGIHNMPQWKTLPAIALLSISLTVCFNIRPQRMLWCAVAALIGFYVARSGEQHFGVASGMFLGAFCVGIFANFYANLSRIPSSIILSGGLVVLVPGSKTYLLLNSWITGEQIADHYTNGTQAFLIFISLVIGLLFANAVLPTKKSL</sequence>
<dbReference type="GO" id="GO:0022857">
    <property type="term" value="F:transmembrane transporter activity"/>
    <property type="evidence" value="ECO:0007669"/>
    <property type="project" value="InterPro"/>
</dbReference>
<organism evidence="9 10">
    <name type="scientific">Oceaniferula flava</name>
    <dbReference type="NCBI Taxonomy" id="2800421"/>
    <lineage>
        <taxon>Bacteria</taxon>
        <taxon>Pseudomonadati</taxon>
        <taxon>Verrucomicrobiota</taxon>
        <taxon>Verrucomicrobiia</taxon>
        <taxon>Verrucomicrobiales</taxon>
        <taxon>Verrucomicrobiaceae</taxon>
        <taxon>Oceaniferula</taxon>
    </lineage>
</organism>
<feature type="transmembrane region" description="Helical" evidence="6">
    <location>
        <begin position="197"/>
        <end position="225"/>
    </location>
</feature>
<protein>
    <submittedName>
        <fullName evidence="9">Threonine/serine exporter family protein</fullName>
    </submittedName>
</protein>
<comment type="subcellular location">
    <subcellularLocation>
        <location evidence="1">Membrane</location>
        <topology evidence="1">Multi-pass membrane protein</topology>
    </subcellularLocation>
</comment>
<dbReference type="AlphaFoldDB" id="A0AAE2SCC4"/>
<feature type="transmembrane region" description="Helical" evidence="6">
    <location>
        <begin position="271"/>
        <end position="290"/>
    </location>
</feature>
<keyword evidence="2 6" id="KW-0812">Transmembrane</keyword>
<evidence type="ECO:0000259" key="7">
    <source>
        <dbReference type="Pfam" id="PF06738"/>
    </source>
</evidence>
<evidence type="ECO:0000256" key="4">
    <source>
        <dbReference type="ARBA" id="ARBA00023136"/>
    </source>
</evidence>
<feature type="domain" description="Threonine/serine exporter-like N-terminal" evidence="7">
    <location>
        <begin position="12"/>
        <end position="250"/>
    </location>
</feature>
<dbReference type="GO" id="GO:0016020">
    <property type="term" value="C:membrane"/>
    <property type="evidence" value="ECO:0007669"/>
    <property type="project" value="UniProtKB-SubCell"/>
</dbReference>
<dbReference type="InterPro" id="IPR024528">
    <property type="entry name" value="ThrE_2"/>
</dbReference>
<evidence type="ECO:0000256" key="1">
    <source>
        <dbReference type="ARBA" id="ARBA00004141"/>
    </source>
</evidence>
<dbReference type="InterPro" id="IPR010619">
    <property type="entry name" value="ThrE-like_N"/>
</dbReference>
<keyword evidence="10" id="KW-1185">Reference proteome</keyword>
<feature type="transmembrane region" description="Helical" evidence="6">
    <location>
        <begin position="348"/>
        <end position="367"/>
    </location>
</feature>
<feature type="transmembrane region" description="Helical" evidence="6">
    <location>
        <begin position="170"/>
        <end position="191"/>
    </location>
</feature>
<feature type="transmembrane region" description="Helical" evidence="6">
    <location>
        <begin position="297"/>
        <end position="314"/>
    </location>
</feature>
<keyword evidence="3 6" id="KW-1133">Transmembrane helix</keyword>
<dbReference type="PANTHER" id="PTHR31082">
    <property type="entry name" value="PHEROMONE-REGULATED MEMBRANE PROTEIN 10"/>
    <property type="match status" value="1"/>
</dbReference>
<feature type="transmembrane region" description="Helical" evidence="6">
    <location>
        <begin position="320"/>
        <end position="341"/>
    </location>
</feature>
<feature type="transmembrane region" description="Helical" evidence="6">
    <location>
        <begin position="237"/>
        <end position="259"/>
    </location>
</feature>
<dbReference type="Pfam" id="PF12821">
    <property type="entry name" value="ThrE_2"/>
    <property type="match status" value="1"/>
</dbReference>
<comment type="caution">
    <text evidence="9">The sequence shown here is derived from an EMBL/GenBank/DDBJ whole genome shotgun (WGS) entry which is preliminary data.</text>
</comment>
<comment type="similarity">
    <text evidence="5">Belongs to the ThrE exporter (TC 2.A.79) family.</text>
</comment>
<dbReference type="Proteomes" id="UP000634206">
    <property type="component" value="Unassembled WGS sequence"/>
</dbReference>
<feature type="transmembrane region" description="Helical" evidence="6">
    <location>
        <begin position="141"/>
        <end position="158"/>
    </location>
</feature>
<dbReference type="Pfam" id="PF06738">
    <property type="entry name" value="ThrE"/>
    <property type="match status" value="1"/>
</dbReference>
<dbReference type="EMBL" id="JAENIG010000006">
    <property type="protein sequence ID" value="MBK1855248.1"/>
    <property type="molecule type" value="Genomic_DNA"/>
</dbReference>
<dbReference type="PANTHER" id="PTHR31082:SF4">
    <property type="entry name" value="PHEROMONE-REGULATED MEMBRANE PROTEIN 10"/>
    <property type="match status" value="1"/>
</dbReference>
<evidence type="ECO:0000259" key="8">
    <source>
        <dbReference type="Pfam" id="PF12821"/>
    </source>
</evidence>
<dbReference type="InterPro" id="IPR051361">
    <property type="entry name" value="ThrE/Ser_Exporter"/>
</dbReference>
<evidence type="ECO:0000256" key="6">
    <source>
        <dbReference type="SAM" id="Phobius"/>
    </source>
</evidence>
<accession>A0AAE2SCC4</accession>
<reference evidence="9" key="1">
    <citation type="submission" date="2021-01" db="EMBL/GenBank/DDBJ databases">
        <title>Modified the classification status of verrucomicrobia.</title>
        <authorList>
            <person name="Feng X."/>
        </authorList>
    </citation>
    <scope>NUCLEOTIDE SEQUENCE</scope>
    <source>
        <strain evidence="9">5K15</strain>
    </source>
</reference>
<evidence type="ECO:0000256" key="5">
    <source>
        <dbReference type="ARBA" id="ARBA00034125"/>
    </source>
</evidence>
<gene>
    <name evidence="9" type="ORF">JIN83_09785</name>
</gene>